<evidence type="ECO:0000313" key="13">
    <source>
        <dbReference type="EMBL" id="SCW01720.1"/>
    </source>
</evidence>
<dbReference type="Gene3D" id="1.20.960.30">
    <property type="match status" value="1"/>
</dbReference>
<comment type="function">
    <text evidence="11">Positively regulates the activity of the minus-end directed microtubule motor protein dynein. Plays a central role in positioning the mitotic spindle at the bud neck during cell division. Targets cytoplasmic dynein to microtubule plus ends, thereby promoting dynein-mediated microtubule sliding along the bud cortex and consequently the movement of the mitotic spindle to the bud neck.</text>
</comment>
<dbReference type="PANTHER" id="PTHR19848">
    <property type="entry name" value="WD40 REPEAT PROTEIN"/>
    <property type="match status" value="1"/>
</dbReference>
<accession>A0A1G4MD50</accession>
<dbReference type="EMBL" id="LT598488">
    <property type="protein sequence ID" value="SCW01720.1"/>
    <property type="molecule type" value="Genomic_DNA"/>
</dbReference>
<dbReference type="PROSITE" id="PS50294">
    <property type="entry name" value="WD_REPEATS_REGION"/>
    <property type="match status" value="1"/>
</dbReference>
<dbReference type="InterPro" id="IPR037190">
    <property type="entry name" value="LIS1_N"/>
</dbReference>
<reference evidence="14" key="1">
    <citation type="submission" date="2016-03" db="EMBL/GenBank/DDBJ databases">
        <authorList>
            <person name="Devillers H."/>
        </authorList>
    </citation>
    <scope>NUCLEOTIDE SEQUENCE [LARGE SCALE GENOMIC DNA]</scope>
</reference>
<dbReference type="PRINTS" id="PR00320">
    <property type="entry name" value="GPROTEINBRPT"/>
</dbReference>
<keyword evidence="7 11" id="KW-0498">Mitosis</keyword>
<keyword evidence="10 11" id="KW-0131">Cell cycle</keyword>
<evidence type="ECO:0000256" key="10">
    <source>
        <dbReference type="ARBA" id="ARBA00023306"/>
    </source>
</evidence>
<dbReference type="CDD" id="cd00200">
    <property type="entry name" value="WD40"/>
    <property type="match status" value="1"/>
</dbReference>
<evidence type="ECO:0000256" key="4">
    <source>
        <dbReference type="ARBA" id="ARBA00022618"/>
    </source>
</evidence>
<keyword evidence="2 11" id="KW-0963">Cytoplasm</keyword>
<dbReference type="InterPro" id="IPR017252">
    <property type="entry name" value="Dynein_regulator_LIS1"/>
</dbReference>
<dbReference type="STRING" id="4955.A0A1G4MD50"/>
<evidence type="ECO:0000256" key="3">
    <source>
        <dbReference type="ARBA" id="ARBA00022574"/>
    </source>
</evidence>
<evidence type="ECO:0000256" key="5">
    <source>
        <dbReference type="ARBA" id="ARBA00022701"/>
    </source>
</evidence>
<dbReference type="GO" id="GO:0070840">
    <property type="term" value="F:dynein complex binding"/>
    <property type="evidence" value="ECO:0007669"/>
    <property type="project" value="UniProtKB-UniRule"/>
</dbReference>
<dbReference type="GO" id="GO:0000132">
    <property type="term" value="P:establishment of mitotic spindle orientation"/>
    <property type="evidence" value="ECO:0007669"/>
    <property type="project" value="UniProtKB-UniRule"/>
</dbReference>
<dbReference type="GO" id="GO:0051301">
    <property type="term" value="P:cell division"/>
    <property type="evidence" value="ECO:0007669"/>
    <property type="project" value="UniProtKB-KW"/>
</dbReference>
<dbReference type="InterPro" id="IPR019775">
    <property type="entry name" value="WD40_repeat_CS"/>
</dbReference>
<evidence type="ECO:0000256" key="6">
    <source>
        <dbReference type="ARBA" id="ARBA00022737"/>
    </source>
</evidence>
<dbReference type="SUPFAM" id="SSF109925">
    <property type="entry name" value="Lissencephaly-1 protein (Lis-1, PAF-AH alpha) N-terminal domain"/>
    <property type="match status" value="1"/>
</dbReference>
<dbReference type="GO" id="GO:0051012">
    <property type="term" value="P:microtubule sliding"/>
    <property type="evidence" value="ECO:0007669"/>
    <property type="project" value="UniProtKB-UniRule"/>
</dbReference>
<keyword evidence="8 11" id="KW-0175">Coiled coil</keyword>
<sequence>MGIEKALLSPEQRQALHRSILGYLRVQVPHEPAEGAANADHVLTTVAQWLEIEEEDNKMDKNGDSYGGNTISSDAALLPRKWNSIVRLQRRIIELERHIRQLTDENETLLEEGTVAHAVARSSINWLPRSLPSFHIDIGAPVSAVKLHPILPTVFVATEQGKLQCYDLMNYTMPLASVQAHMRGITSIDVLVEESTHCLVVTASKDLHSKVFRFDGTGLQLIRTFTGHEHIVSHARIWRNRSDILVATCSRDLTCKIWDLSNGWCLKSFQAHKDWIRCLDVFGEYIVTGSNDSTVRLSHWPSGRGLSLGIGHDFPIESLKIIPLEENQATSDTSDQGQLASEQEYSQLGFKQVVSTSRDKNICIWSVPLPKFVPHRPPQPNPARSQFTLIKKLHGHSSWVRDVCVRGNHIFSCSDDRSIRIWDLGSGDCIRVLSDLHSGFINCLDLDSNGLNRELLVSGGADGQLQVFLK</sequence>
<dbReference type="PANTHER" id="PTHR19848:SF8">
    <property type="entry name" value="F-BOX AND WD REPEAT DOMAIN CONTAINING 7"/>
    <property type="match status" value="1"/>
</dbReference>
<dbReference type="PROSITE" id="PS00678">
    <property type="entry name" value="WD_REPEATS_1"/>
    <property type="match status" value="1"/>
</dbReference>
<comment type="subunit">
    <text evidence="11">Self-associates. Interacts with NDL1 and dynein.</text>
</comment>
<evidence type="ECO:0000313" key="14">
    <source>
        <dbReference type="Proteomes" id="UP000190831"/>
    </source>
</evidence>
<keyword evidence="14" id="KW-1185">Reference proteome</keyword>
<dbReference type="GO" id="GO:0005874">
    <property type="term" value="C:microtubule"/>
    <property type="evidence" value="ECO:0007669"/>
    <property type="project" value="UniProtKB-KW"/>
</dbReference>
<feature type="repeat" description="WD" evidence="12">
    <location>
        <begin position="393"/>
        <end position="432"/>
    </location>
</feature>
<dbReference type="SUPFAM" id="SSF50978">
    <property type="entry name" value="WD40 repeat-like"/>
    <property type="match status" value="1"/>
</dbReference>
<dbReference type="GO" id="GO:0000922">
    <property type="term" value="C:spindle pole"/>
    <property type="evidence" value="ECO:0007669"/>
    <property type="project" value="UniProtKB-SubCell"/>
</dbReference>
<gene>
    <name evidence="11" type="primary">PAC1</name>
    <name evidence="11" type="synonym">LIS1</name>
    <name evidence="13" type="ORF">LAFE_0E05776G</name>
</gene>
<evidence type="ECO:0000256" key="12">
    <source>
        <dbReference type="PROSITE-ProRule" id="PRU00221"/>
    </source>
</evidence>
<evidence type="ECO:0000256" key="9">
    <source>
        <dbReference type="ARBA" id="ARBA00023212"/>
    </source>
</evidence>
<keyword evidence="5 11" id="KW-0493">Microtubule</keyword>
<keyword evidence="6" id="KW-0677">Repeat</keyword>
<dbReference type="PROSITE" id="PS50082">
    <property type="entry name" value="WD_REPEATS_2"/>
    <property type="match status" value="1"/>
</dbReference>
<dbReference type="InterPro" id="IPR020472">
    <property type="entry name" value="WD40_PAC1"/>
</dbReference>
<dbReference type="GO" id="GO:0005737">
    <property type="term" value="C:cytoplasm"/>
    <property type="evidence" value="ECO:0007669"/>
    <property type="project" value="UniProtKB-UniRule"/>
</dbReference>
<dbReference type="AlphaFoldDB" id="A0A1G4MD50"/>
<dbReference type="Proteomes" id="UP000190831">
    <property type="component" value="Chromosome E"/>
</dbReference>
<dbReference type="SMART" id="SM00320">
    <property type="entry name" value="WD40"/>
    <property type="match status" value="7"/>
</dbReference>
<dbReference type="InterPro" id="IPR036322">
    <property type="entry name" value="WD40_repeat_dom_sf"/>
</dbReference>
<comment type="similarity">
    <text evidence="11">Belongs to the WD repeat LIS1/nudF family.</text>
</comment>
<dbReference type="Pfam" id="PF00400">
    <property type="entry name" value="WD40"/>
    <property type="match status" value="4"/>
</dbReference>
<evidence type="ECO:0000256" key="2">
    <source>
        <dbReference type="ARBA" id="ARBA00022490"/>
    </source>
</evidence>
<dbReference type="Gene3D" id="2.130.10.10">
    <property type="entry name" value="YVTN repeat-like/Quinoprotein amine dehydrogenase"/>
    <property type="match status" value="1"/>
</dbReference>
<keyword evidence="4 11" id="KW-0132">Cell division</keyword>
<comment type="subcellular location">
    <subcellularLocation>
        <location evidence="11">Cytoplasm</location>
        <location evidence="11">Cytoskeleton</location>
    </subcellularLocation>
    <subcellularLocation>
        <location evidence="11">Cytoplasm</location>
        <location evidence="11">Cytoskeleton</location>
        <location evidence="11">Spindle pole</location>
    </subcellularLocation>
    <text evidence="11">Localizes to the plus ends of microtubules and the mitotic spindle poles.</text>
</comment>
<name>A0A1G4MD50_LACFM</name>
<feature type="coiled-coil region" evidence="11">
    <location>
        <begin position="85"/>
        <end position="112"/>
    </location>
</feature>
<dbReference type="PIRSF" id="PIRSF037647">
    <property type="entry name" value="Dynein_regulator_Lis1"/>
    <property type="match status" value="1"/>
</dbReference>
<protein>
    <recommendedName>
        <fullName evidence="11">Nuclear distribution protein PAC1</fullName>
    </recommendedName>
    <alternativeName>
        <fullName evidence="11">Lissencephaly-1 homolog</fullName>
        <shortName evidence="11">LIS-1</shortName>
    </alternativeName>
    <alternativeName>
        <fullName evidence="11">nudF homolog</fullName>
    </alternativeName>
</protein>
<keyword evidence="1 11" id="KW-0813">Transport</keyword>
<evidence type="ECO:0000256" key="1">
    <source>
        <dbReference type="ARBA" id="ARBA00022448"/>
    </source>
</evidence>
<keyword evidence="3 12" id="KW-0853">WD repeat</keyword>
<keyword evidence="9 11" id="KW-0206">Cytoskeleton</keyword>
<dbReference type="GO" id="GO:0005875">
    <property type="term" value="C:microtubule associated complex"/>
    <property type="evidence" value="ECO:0007669"/>
    <property type="project" value="UniProtKB-UniRule"/>
</dbReference>
<proteinExistence type="inferred from homology"/>
<dbReference type="InterPro" id="IPR015943">
    <property type="entry name" value="WD40/YVTN_repeat-like_dom_sf"/>
</dbReference>
<dbReference type="InterPro" id="IPR001680">
    <property type="entry name" value="WD40_rpt"/>
</dbReference>
<dbReference type="OrthoDB" id="10264588at2759"/>
<evidence type="ECO:0000256" key="11">
    <source>
        <dbReference type="HAMAP-Rule" id="MF_03141"/>
    </source>
</evidence>
<organism evidence="13 14">
    <name type="scientific">Lachancea fermentati</name>
    <name type="common">Zygosaccharomyces fermentati</name>
    <dbReference type="NCBI Taxonomy" id="4955"/>
    <lineage>
        <taxon>Eukaryota</taxon>
        <taxon>Fungi</taxon>
        <taxon>Dikarya</taxon>
        <taxon>Ascomycota</taxon>
        <taxon>Saccharomycotina</taxon>
        <taxon>Saccharomycetes</taxon>
        <taxon>Saccharomycetales</taxon>
        <taxon>Saccharomycetaceae</taxon>
        <taxon>Lachancea</taxon>
    </lineage>
</organism>
<dbReference type="OMA" id="RGTCLMT"/>
<evidence type="ECO:0000256" key="8">
    <source>
        <dbReference type="ARBA" id="ARBA00023054"/>
    </source>
</evidence>
<evidence type="ECO:0000256" key="7">
    <source>
        <dbReference type="ARBA" id="ARBA00022776"/>
    </source>
</evidence>
<dbReference type="HAMAP" id="MF_03141">
    <property type="entry name" value="lis1"/>
    <property type="match status" value="1"/>
</dbReference>